<dbReference type="InterPro" id="IPR012156">
    <property type="entry name" value="Cold_shock_CspA"/>
</dbReference>
<feature type="transmembrane region" description="Helical" evidence="1">
    <location>
        <begin position="34"/>
        <end position="50"/>
    </location>
</feature>
<feature type="transmembrane region" description="Helical" evidence="1">
    <location>
        <begin position="62"/>
        <end position="81"/>
    </location>
</feature>
<dbReference type="Pfam" id="PF06961">
    <property type="entry name" value="DUF1294"/>
    <property type="match status" value="1"/>
</dbReference>
<protein>
    <submittedName>
        <fullName evidence="2">DUF1294 domain-containing protein</fullName>
    </submittedName>
</protein>
<dbReference type="AlphaFoldDB" id="A0A366Y0B9"/>
<comment type="caution">
    <text evidence="2">The sequence shown here is derived from an EMBL/GenBank/DDBJ whole genome shotgun (WGS) entry which is preliminary data.</text>
</comment>
<keyword evidence="1" id="KW-0812">Transmembrane</keyword>
<sequence>MLIYFLILNSFSFLLMRADKYKARKNEWRIPESRLWFAAFMGGAFGIYVGMKYYRHKTKHHLFKYGVPFVCIMNLLLYKLLTDLGL</sequence>
<dbReference type="InterPro" id="IPR010718">
    <property type="entry name" value="DUF1294"/>
</dbReference>
<evidence type="ECO:0000313" key="3">
    <source>
        <dbReference type="Proteomes" id="UP000253314"/>
    </source>
</evidence>
<dbReference type="GO" id="GO:0003676">
    <property type="term" value="F:nucleic acid binding"/>
    <property type="evidence" value="ECO:0007669"/>
    <property type="project" value="InterPro"/>
</dbReference>
<dbReference type="EMBL" id="QOCW01000001">
    <property type="protein sequence ID" value="RBW71637.1"/>
    <property type="molecule type" value="Genomic_DNA"/>
</dbReference>
<keyword evidence="1" id="KW-1133">Transmembrane helix</keyword>
<keyword evidence="3" id="KW-1185">Reference proteome</keyword>
<evidence type="ECO:0000313" key="2">
    <source>
        <dbReference type="EMBL" id="RBW71637.1"/>
    </source>
</evidence>
<organism evidence="2 3">
    <name type="scientific">Bacillus taeanensis</name>
    <dbReference type="NCBI Taxonomy" id="273032"/>
    <lineage>
        <taxon>Bacteria</taxon>
        <taxon>Bacillati</taxon>
        <taxon>Bacillota</taxon>
        <taxon>Bacilli</taxon>
        <taxon>Bacillales</taxon>
        <taxon>Bacillaceae</taxon>
        <taxon>Bacillus</taxon>
    </lineage>
</organism>
<keyword evidence="1" id="KW-0472">Membrane</keyword>
<dbReference type="Proteomes" id="UP000253314">
    <property type="component" value="Unassembled WGS sequence"/>
</dbReference>
<gene>
    <name evidence="2" type="ORF">DS031_01845</name>
</gene>
<evidence type="ECO:0000256" key="1">
    <source>
        <dbReference type="SAM" id="Phobius"/>
    </source>
</evidence>
<name>A0A366Y0B9_9BACI</name>
<proteinExistence type="predicted"/>
<dbReference type="PIRSF" id="PIRSF002599">
    <property type="entry name" value="Cold_shock_A"/>
    <property type="match status" value="1"/>
</dbReference>
<dbReference type="OrthoDB" id="1698854at2"/>
<reference evidence="2 3" key="1">
    <citation type="submission" date="2018-07" db="EMBL/GenBank/DDBJ databases">
        <title>Lottiidibacillus patelloidae gen. nov., sp. nov., isolated from the intestinal tract of a marine limpet and the reclassification of B. taeanensis BH030017T, B. algicola KMM 3737T and B. hwajinpoensis SW-72T as genus Lottiidibacillus.</title>
        <authorList>
            <person name="Liu R."/>
            <person name="Huang Z."/>
        </authorList>
    </citation>
    <scope>NUCLEOTIDE SEQUENCE [LARGE SCALE GENOMIC DNA]</scope>
    <source>
        <strain evidence="2 3">BH030017</strain>
    </source>
</reference>
<accession>A0A366Y0B9</accession>